<evidence type="ECO:0000256" key="6">
    <source>
        <dbReference type="ARBA" id="ARBA00023040"/>
    </source>
</evidence>
<dbReference type="Gene3D" id="1.20.1070.10">
    <property type="entry name" value="Rhodopsin 7-helix transmembrane proteins"/>
    <property type="match status" value="1"/>
</dbReference>
<keyword evidence="7 13" id="KW-0472">Membrane</keyword>
<evidence type="ECO:0000256" key="8">
    <source>
        <dbReference type="ARBA" id="ARBA00023157"/>
    </source>
</evidence>
<sequence>MASQALSELQLSNRSQQATPNITSCESAPEAWDLLYRVLPGFVITVCFFGLLGNLLVLSFFLLPWRQWWRQRRQRLTIAEIYLANLAASDLVFVLGLPFWAENIGNHFNWPFGSHLCRVVSGIIKANLFISIFLVVAISQDRYRLLVYPMTSWGFRRRRRAQATCVLIWVAGGLLSVPTFLLRSVKVVPELNISACILLFPHEAWHFARMVELNILGFLLPLGAILYFNAHILASLKGQKEASRTRCGGRRGSKTTGLILTLVASFLVCWAPYHFFAFLDFLVQVRVIQDCSWKELTDLGLQLANFFAFVNSCLNPLIYVFAGRLFKSHGSGNFIMMPPRSPMVVSPSRKELF</sequence>
<evidence type="ECO:0000313" key="16">
    <source>
        <dbReference type="Proteomes" id="UP001623349"/>
    </source>
</evidence>
<keyword evidence="5 13" id="KW-1133">Transmembrane helix</keyword>
<feature type="transmembrane region" description="Helical" evidence="13">
    <location>
        <begin position="257"/>
        <end position="279"/>
    </location>
</feature>
<dbReference type="SUPFAM" id="SSF81321">
    <property type="entry name" value="Family A G protein-coupled receptor-like"/>
    <property type="match status" value="1"/>
</dbReference>
<keyword evidence="6" id="KW-0297">G-protein coupled receptor</keyword>
<keyword evidence="16" id="KW-1185">Reference proteome</keyword>
<reference evidence="15 16" key="1">
    <citation type="submission" date="2024-08" db="EMBL/GenBank/DDBJ databases">
        <title>The draft genome of Apodemus speciosus.</title>
        <authorList>
            <person name="Nabeshima K."/>
            <person name="Suzuki S."/>
            <person name="Onuma M."/>
        </authorList>
    </citation>
    <scope>NUCLEOTIDE SEQUENCE [LARGE SCALE GENOMIC DNA]</scope>
    <source>
        <strain evidence="15">IB14-021</strain>
    </source>
</reference>
<organism evidence="15 16">
    <name type="scientific">Apodemus speciosus</name>
    <name type="common">Large Japanese field mouse</name>
    <dbReference type="NCBI Taxonomy" id="105296"/>
    <lineage>
        <taxon>Eukaryota</taxon>
        <taxon>Metazoa</taxon>
        <taxon>Chordata</taxon>
        <taxon>Craniata</taxon>
        <taxon>Vertebrata</taxon>
        <taxon>Euteleostomi</taxon>
        <taxon>Mammalia</taxon>
        <taxon>Eutheria</taxon>
        <taxon>Euarchontoglires</taxon>
        <taxon>Glires</taxon>
        <taxon>Rodentia</taxon>
        <taxon>Myomorpha</taxon>
        <taxon>Muroidea</taxon>
        <taxon>Muridae</taxon>
        <taxon>Murinae</taxon>
        <taxon>Apodemus</taxon>
    </lineage>
</organism>
<evidence type="ECO:0000256" key="9">
    <source>
        <dbReference type="ARBA" id="ARBA00023170"/>
    </source>
</evidence>
<evidence type="ECO:0000259" key="14">
    <source>
        <dbReference type="PROSITE" id="PS50262"/>
    </source>
</evidence>
<feature type="transmembrane region" description="Helical" evidence="13">
    <location>
        <begin position="161"/>
        <end position="182"/>
    </location>
</feature>
<dbReference type="PRINTS" id="PR00237">
    <property type="entry name" value="GPCRRHODOPSN"/>
</dbReference>
<dbReference type="PROSITE" id="PS50262">
    <property type="entry name" value="G_PROTEIN_RECEP_F1_2"/>
    <property type="match status" value="1"/>
</dbReference>
<keyword evidence="11" id="KW-0807">Transducer</keyword>
<evidence type="ECO:0000256" key="5">
    <source>
        <dbReference type="ARBA" id="ARBA00022989"/>
    </source>
</evidence>
<dbReference type="InterPro" id="IPR001186">
    <property type="entry name" value="Brdyknn_1_rcpt"/>
</dbReference>
<dbReference type="InterPro" id="IPR000276">
    <property type="entry name" value="GPCR_Rhodpsn"/>
</dbReference>
<dbReference type="Pfam" id="PF00001">
    <property type="entry name" value="7tm_1"/>
    <property type="match status" value="1"/>
</dbReference>
<dbReference type="PRINTS" id="PR00425">
    <property type="entry name" value="BRADYKININR"/>
</dbReference>
<evidence type="ECO:0000256" key="7">
    <source>
        <dbReference type="ARBA" id="ARBA00023136"/>
    </source>
</evidence>
<keyword evidence="8" id="KW-1015">Disulfide bond</keyword>
<evidence type="ECO:0000256" key="10">
    <source>
        <dbReference type="ARBA" id="ARBA00023180"/>
    </source>
</evidence>
<feature type="transmembrane region" description="Helical" evidence="13">
    <location>
        <begin position="77"/>
        <end position="100"/>
    </location>
</feature>
<feature type="transmembrane region" description="Helical" evidence="13">
    <location>
        <begin position="42"/>
        <end position="65"/>
    </location>
</feature>
<comment type="function">
    <text evidence="12">This is a receptor for bradykinin. Could be a factor in chronic pain and inflammation.</text>
</comment>
<evidence type="ECO:0000256" key="12">
    <source>
        <dbReference type="ARBA" id="ARBA00025112"/>
    </source>
</evidence>
<dbReference type="InterPro" id="IPR017452">
    <property type="entry name" value="GPCR_Rhodpsn_7TM"/>
</dbReference>
<dbReference type="PANTHER" id="PTHR10489">
    <property type="entry name" value="CELL ADHESION MOLECULE"/>
    <property type="match status" value="1"/>
</dbReference>
<keyword evidence="10" id="KW-0325">Glycoprotein</keyword>
<evidence type="ECO:0000256" key="11">
    <source>
        <dbReference type="ARBA" id="ARBA00023224"/>
    </source>
</evidence>
<feature type="transmembrane region" description="Helical" evidence="13">
    <location>
        <begin position="120"/>
        <end position="140"/>
    </location>
</feature>
<dbReference type="Proteomes" id="UP001623349">
    <property type="component" value="Unassembled WGS sequence"/>
</dbReference>
<dbReference type="InterPro" id="IPR050119">
    <property type="entry name" value="CCR1-9-like"/>
</dbReference>
<protein>
    <recommendedName>
        <fullName evidence="2">B1 bradykinin receptor</fullName>
    </recommendedName>
</protein>
<dbReference type="PRINTS" id="PR00993">
    <property type="entry name" value="BRADYKINNB1R"/>
</dbReference>
<evidence type="ECO:0000256" key="1">
    <source>
        <dbReference type="ARBA" id="ARBA00004651"/>
    </source>
</evidence>
<name>A0ABQ0F6D9_APOSI</name>
<evidence type="ECO:0000256" key="13">
    <source>
        <dbReference type="SAM" id="Phobius"/>
    </source>
</evidence>
<evidence type="ECO:0000256" key="2">
    <source>
        <dbReference type="ARBA" id="ARBA00021062"/>
    </source>
</evidence>
<keyword evidence="9 15" id="KW-0675">Receptor</keyword>
<proteinExistence type="predicted"/>
<feature type="transmembrane region" description="Helical" evidence="13">
    <location>
        <begin position="299"/>
        <end position="322"/>
    </location>
</feature>
<keyword evidence="3" id="KW-1003">Cell membrane</keyword>
<gene>
    <name evidence="15" type="ORF">APTSU1_001001300</name>
</gene>
<dbReference type="InterPro" id="IPR000496">
    <property type="entry name" value="Brdyknn_rcpt"/>
</dbReference>
<evidence type="ECO:0000256" key="4">
    <source>
        <dbReference type="ARBA" id="ARBA00022692"/>
    </source>
</evidence>
<comment type="subcellular location">
    <subcellularLocation>
        <location evidence="1">Cell membrane</location>
        <topology evidence="1">Multi-pass membrane protein</topology>
    </subcellularLocation>
</comment>
<evidence type="ECO:0000256" key="3">
    <source>
        <dbReference type="ARBA" id="ARBA00022475"/>
    </source>
</evidence>
<comment type="caution">
    <text evidence="15">The sequence shown here is derived from an EMBL/GenBank/DDBJ whole genome shotgun (WGS) entry which is preliminary data.</text>
</comment>
<feature type="domain" description="G-protein coupled receptors family 1 profile" evidence="14">
    <location>
        <begin position="53"/>
        <end position="319"/>
    </location>
</feature>
<keyword evidence="4 13" id="KW-0812">Transmembrane</keyword>
<dbReference type="EMBL" id="BAAFST010000009">
    <property type="protein sequence ID" value="GAB1294780.1"/>
    <property type="molecule type" value="Genomic_DNA"/>
</dbReference>
<evidence type="ECO:0000313" key="15">
    <source>
        <dbReference type="EMBL" id="GAB1294780.1"/>
    </source>
</evidence>
<dbReference type="PANTHER" id="PTHR10489:SF957">
    <property type="entry name" value="B2 BRADYKININ RECEPTOR"/>
    <property type="match status" value="1"/>
</dbReference>
<feature type="transmembrane region" description="Helical" evidence="13">
    <location>
        <begin position="215"/>
        <end position="236"/>
    </location>
</feature>
<accession>A0ABQ0F6D9</accession>